<dbReference type="InterPro" id="IPR034746">
    <property type="entry name" value="POTRA"/>
</dbReference>
<keyword evidence="6" id="KW-0998">Cell outer membrane</keyword>
<comment type="subcellular location">
    <subcellularLocation>
        <location evidence="1">Membrane</location>
    </subcellularLocation>
</comment>
<dbReference type="GO" id="GO:0009279">
    <property type="term" value="C:cell outer membrane"/>
    <property type="evidence" value="ECO:0007669"/>
    <property type="project" value="UniProtKB-UniRule"/>
</dbReference>
<evidence type="ECO:0000256" key="7">
    <source>
        <dbReference type="NCBIfam" id="TIGR03303"/>
    </source>
</evidence>
<dbReference type="PIRSF" id="PIRSF006076">
    <property type="entry name" value="OM_assembly_OMP85"/>
    <property type="match status" value="1"/>
</dbReference>
<keyword evidence="10" id="KW-1185">Reference proteome</keyword>
<dbReference type="AlphaFoldDB" id="A0A7W5H0M5"/>
<evidence type="ECO:0000259" key="8">
    <source>
        <dbReference type="PROSITE" id="PS51779"/>
    </source>
</evidence>
<evidence type="ECO:0000256" key="4">
    <source>
        <dbReference type="ARBA" id="ARBA00022729"/>
    </source>
</evidence>
<dbReference type="Proteomes" id="UP000544222">
    <property type="component" value="Unassembled WGS sequence"/>
</dbReference>
<dbReference type="InterPro" id="IPR023707">
    <property type="entry name" value="OM_assembly_BamA"/>
</dbReference>
<reference evidence="9 10" key="1">
    <citation type="submission" date="2020-08" db="EMBL/GenBank/DDBJ databases">
        <title>Genomic Encyclopedia of Type Strains, Phase IV (KMG-IV): sequencing the most valuable type-strain genomes for metagenomic binning, comparative biology and taxonomic classification.</title>
        <authorList>
            <person name="Goeker M."/>
        </authorList>
    </citation>
    <scope>NUCLEOTIDE SEQUENCE [LARGE SCALE GENOMIC DNA]</scope>
    <source>
        <strain evidence="9 10">DSM 27471</strain>
    </source>
</reference>
<dbReference type="Gene3D" id="2.40.160.50">
    <property type="entry name" value="membrane protein fhac: a member of the omp85/tpsb transporter family"/>
    <property type="match status" value="1"/>
</dbReference>
<dbReference type="NCBIfam" id="TIGR03303">
    <property type="entry name" value="OM_YaeT"/>
    <property type="match status" value="1"/>
</dbReference>
<evidence type="ECO:0000256" key="3">
    <source>
        <dbReference type="ARBA" id="ARBA00022692"/>
    </source>
</evidence>
<dbReference type="PROSITE" id="PS51779">
    <property type="entry name" value="POTRA"/>
    <property type="match status" value="1"/>
</dbReference>
<evidence type="ECO:0000256" key="2">
    <source>
        <dbReference type="ARBA" id="ARBA00022452"/>
    </source>
</evidence>
<gene>
    <name evidence="9" type="ORF">FHX64_000871</name>
</gene>
<comment type="caution">
    <text evidence="9">The sequence shown here is derived from an EMBL/GenBank/DDBJ whole genome shotgun (WGS) entry which is preliminary data.</text>
</comment>
<accession>A0A7W5H0M5</accession>
<keyword evidence="4" id="KW-0732">Signal</keyword>
<organism evidence="9 10">
    <name type="scientific">Microbacter margulisiae</name>
    <dbReference type="NCBI Taxonomy" id="1350067"/>
    <lineage>
        <taxon>Bacteria</taxon>
        <taxon>Pseudomonadati</taxon>
        <taxon>Bacteroidota</taxon>
        <taxon>Bacteroidia</taxon>
        <taxon>Bacteroidales</taxon>
        <taxon>Porphyromonadaceae</taxon>
        <taxon>Microbacter</taxon>
    </lineage>
</organism>
<dbReference type="InterPro" id="IPR010827">
    <property type="entry name" value="BamA/TamA_POTRA"/>
</dbReference>
<keyword evidence="2" id="KW-1134">Transmembrane beta strand</keyword>
<evidence type="ECO:0000313" key="10">
    <source>
        <dbReference type="Proteomes" id="UP000544222"/>
    </source>
</evidence>
<sequence>MSKRTFFTLLTLFVNIIVFGQTQDSIPAIKSDTAKINSAPVIRYTQNPKEYEIAGINVTGSTTYESYVIIGFSGLTVGERIKIPGDEITNAVKRFWKQGFFSDVKILASKIEGDKIWLTIELKQLPRISQVTYTGLSKSYFDDISSKIGITKGNQMTPDARDKAIEIIKKYLLDKGFRYASVNVVEKDDPDQKGMVRVSINVDKGPVIKVHKIYLEGNNALTYHEVVGAMKKTNEPTLLNLFKTKKFVDANFEADKKLIVKRYNDKGFRDAAVVWDSIANVGNNKVDVYIKVHEGQRYYIRSISWVGNTVYPSEYLSMVLGIKPGDIYNAKLLDDRLNTDDDAIAKLYKNKGYLFMSVDPIEVNTSNDSIDFEMHIYEGKPATVNNVTISGNTHVYENVIRREMFVRPGQLYNESDITRTMRQLAQMGNFEQEKLTPDIQPNPDDGTVDISWPLVSKSNDQIEFSAGWGQTGIVGSLSLKFSNFAIQNLFKPSTYRFVPEGEGQTFAISAQTNGSYYQAYSVNFVEPWLGGKRPNSLSVSAYYSIQTGVSSNYSNYLNSYYNSYYASSMYGGSPYSSSALSYQADPTKYIHTFGLSASWGKRLKWPDDYFQLNLGLEYQHYSLSNWDYFIMQNGTSNLASLDVVLSRNSIDNPIYTRSGSTFSLSGQFTPPYSLFSPHKDYANMTDAQAYKWVEFYKIKFASKVFVPLTASEHPFVLMARAEYGFLGYYNKNLQSPFETFYMGGDGMSGYTTYGTETIGLRGYENGSLTPISTYRGQTGQMGYVYSRVGAEIHYPLLLQQSTNIYALAFFDAGNCWSSFNQFNPFDLKRSAGVGVRIFLPMFGLLGIDWGYGFDPINGSKQYSGSHFHFVIGQEF</sequence>
<evidence type="ECO:0000256" key="6">
    <source>
        <dbReference type="ARBA" id="ARBA00023237"/>
    </source>
</evidence>
<dbReference type="GO" id="GO:0071709">
    <property type="term" value="P:membrane assembly"/>
    <property type="evidence" value="ECO:0007669"/>
    <property type="project" value="InterPro"/>
</dbReference>
<name>A0A7W5H0M5_9PORP</name>
<evidence type="ECO:0000256" key="5">
    <source>
        <dbReference type="ARBA" id="ARBA00023136"/>
    </source>
</evidence>
<dbReference type="PANTHER" id="PTHR12815">
    <property type="entry name" value="SORTING AND ASSEMBLY MACHINERY SAMM50 PROTEIN FAMILY MEMBER"/>
    <property type="match status" value="1"/>
</dbReference>
<dbReference type="Pfam" id="PF07244">
    <property type="entry name" value="POTRA"/>
    <property type="match status" value="4"/>
</dbReference>
<protein>
    <recommendedName>
        <fullName evidence="7">Outer membrane protein assembly factor BamA</fullName>
    </recommendedName>
</protein>
<dbReference type="Gene3D" id="3.10.20.310">
    <property type="entry name" value="membrane protein fhac"/>
    <property type="match status" value="5"/>
</dbReference>
<evidence type="ECO:0000313" key="9">
    <source>
        <dbReference type="EMBL" id="MBB3186708.1"/>
    </source>
</evidence>
<dbReference type="EMBL" id="JACHYB010000001">
    <property type="protein sequence ID" value="MBB3186708.1"/>
    <property type="molecule type" value="Genomic_DNA"/>
</dbReference>
<keyword evidence="3" id="KW-0812">Transmembrane</keyword>
<dbReference type="RefSeq" id="WP_183412563.1">
    <property type="nucleotide sequence ID" value="NZ_JACHYB010000001.1"/>
</dbReference>
<evidence type="ECO:0000256" key="1">
    <source>
        <dbReference type="ARBA" id="ARBA00004370"/>
    </source>
</evidence>
<proteinExistence type="predicted"/>
<dbReference type="PANTHER" id="PTHR12815:SF47">
    <property type="entry name" value="TRANSLOCATION AND ASSEMBLY MODULE SUBUNIT TAMA"/>
    <property type="match status" value="1"/>
</dbReference>
<feature type="domain" description="POTRA" evidence="8">
    <location>
        <begin position="382"/>
        <end position="453"/>
    </location>
</feature>
<keyword evidence="5" id="KW-0472">Membrane</keyword>
<dbReference type="InterPro" id="IPR039910">
    <property type="entry name" value="D15-like"/>
</dbReference>